<protein>
    <recommendedName>
        <fullName evidence="3">1,4-dihydroxy-6-naphtoate synthase</fullName>
        <ecNumber evidence="3">4.1.99.29</ecNumber>
    </recommendedName>
    <alternativeName>
        <fullName evidence="3">Menaquinone biosynthetic enzyme MqnD</fullName>
    </alternativeName>
</protein>
<proteinExistence type="inferred from homology"/>
<dbReference type="EMBL" id="DSLA01000075">
    <property type="protein sequence ID" value="HEH35465.1"/>
    <property type="molecule type" value="Genomic_DNA"/>
</dbReference>
<evidence type="ECO:0000256" key="2">
    <source>
        <dbReference type="ARBA" id="ARBA00023239"/>
    </source>
</evidence>
<dbReference type="EC" id="4.1.99.29" evidence="3"/>
<feature type="active site" description="Proton acceptor" evidence="3">
    <location>
        <position position="142"/>
    </location>
</feature>
<dbReference type="InterPro" id="IPR003773">
    <property type="entry name" value="Menaquinone_biosynth"/>
</dbReference>
<sequence>MLLTVAHTPDADDAFMFYAMLNGKIPLEFELKNVVEDIETLNSKALNGIYDVTAISVHAYAFAADKYRILSTGASVGDGYGPVVVAREKMDPNRALIAIPGKLTTANLLLKIFCNARTLEMRFDEILNAVISGKVDAGLLIHEAQLSYENYGLKKILDLFELWNSIADLPLPLGINAIRKSLNVDLQRSFLRAMRTSVEYAMKNFEEALGYAEKFSRGLEREKLEKFVRMYVNSFTLEMPKSVERAIETLFDLAESKGLLKKPALDVLR</sequence>
<evidence type="ECO:0000256" key="3">
    <source>
        <dbReference type="HAMAP-Rule" id="MF_00996"/>
    </source>
</evidence>
<evidence type="ECO:0000313" key="4">
    <source>
        <dbReference type="EMBL" id="HEH35465.1"/>
    </source>
</evidence>
<comment type="pathway">
    <text evidence="3">Quinol/quinone metabolism; menaquinone biosynthesis.</text>
</comment>
<comment type="caution">
    <text evidence="3">Lacks conserved residue(s) required for the propagation of feature annotation.</text>
</comment>
<accession>A0A7J2TIU1</accession>
<evidence type="ECO:0000256" key="1">
    <source>
        <dbReference type="ARBA" id="ARBA00022428"/>
    </source>
</evidence>
<dbReference type="PANTHER" id="PTHR37167">
    <property type="entry name" value="1,4-DIHYDROXY-6-NAPHTOATE SYNTHASE"/>
    <property type="match status" value="1"/>
</dbReference>
<comment type="similarity">
    <text evidence="3">Belongs to the MqnA/MqnD family. MqnD subfamily.</text>
</comment>
<comment type="caution">
    <text evidence="4">The sequence shown here is derived from an EMBL/GenBank/DDBJ whole genome shotgun (WGS) entry which is preliminary data.</text>
</comment>
<keyword evidence="1 3" id="KW-0474">Menaquinone biosynthesis</keyword>
<dbReference type="HAMAP" id="MF_00996">
    <property type="entry name" value="MqnD"/>
    <property type="match status" value="1"/>
</dbReference>
<dbReference type="GO" id="GO:0016830">
    <property type="term" value="F:carbon-carbon lyase activity"/>
    <property type="evidence" value="ECO:0007669"/>
    <property type="project" value="UniProtKB-UniRule"/>
</dbReference>
<gene>
    <name evidence="3" type="primary">mqnD</name>
    <name evidence="4" type="ORF">ENP88_04820</name>
</gene>
<dbReference type="SUPFAM" id="SSF53850">
    <property type="entry name" value="Periplasmic binding protein-like II"/>
    <property type="match status" value="1"/>
</dbReference>
<comment type="function">
    <text evidence="3">Catalyzes the conversion of cyclic dehypoxanthine futalosine (cyclic DHFL) into 1,4-dihydroxy-6-naphthoate, a step in the biosynthesis of menaquinone (MK, vitamin K2).</text>
</comment>
<name>A0A7J2TIU1_ARCFL</name>
<dbReference type="Gene3D" id="3.40.190.10">
    <property type="entry name" value="Periplasmic binding protein-like II"/>
    <property type="match status" value="2"/>
</dbReference>
<keyword evidence="2 3" id="KW-0456">Lyase</keyword>
<dbReference type="GO" id="GO:0009234">
    <property type="term" value="P:menaquinone biosynthetic process"/>
    <property type="evidence" value="ECO:0007669"/>
    <property type="project" value="UniProtKB-UniRule"/>
</dbReference>
<dbReference type="PANTHER" id="PTHR37167:SF1">
    <property type="entry name" value="1,4-DIHYDROXY-6-NAPHTOATE SYNTHASE"/>
    <property type="match status" value="1"/>
</dbReference>
<dbReference type="UniPathway" id="UPA00079"/>
<dbReference type="InterPro" id="IPR030869">
    <property type="entry name" value="MqnD"/>
</dbReference>
<dbReference type="Pfam" id="PF02621">
    <property type="entry name" value="VitK2_biosynth"/>
    <property type="match status" value="1"/>
</dbReference>
<comment type="catalytic activity">
    <reaction evidence="3">
        <text>cyclic dehypoxanthinylfutalosinate = 1,4-dihydroxy-6-naphthoate + dihydroxyacetone</text>
        <dbReference type="Rhea" id="RHEA:33087"/>
        <dbReference type="ChEBI" id="CHEBI:16016"/>
        <dbReference type="ChEBI" id="CHEBI:64254"/>
        <dbReference type="ChEBI" id="CHEBI:64270"/>
        <dbReference type="EC" id="4.1.99.29"/>
    </reaction>
</comment>
<feature type="binding site" evidence="3">
    <location>
        <begin position="105"/>
        <end position="106"/>
    </location>
    <ligand>
        <name>substrate</name>
    </ligand>
</feature>
<organism evidence="4">
    <name type="scientific">Archaeoglobus fulgidus</name>
    <dbReference type="NCBI Taxonomy" id="2234"/>
    <lineage>
        <taxon>Archaea</taxon>
        <taxon>Methanobacteriati</taxon>
        <taxon>Methanobacteriota</taxon>
        <taxon>Archaeoglobi</taxon>
        <taxon>Archaeoglobales</taxon>
        <taxon>Archaeoglobaceae</taxon>
        <taxon>Archaeoglobus</taxon>
    </lineage>
</organism>
<dbReference type="AlphaFoldDB" id="A0A7J2TIU1"/>
<reference evidence="4" key="1">
    <citation type="journal article" date="2020" name="mSystems">
        <title>Genome- and Community-Level Interaction Insights into Carbon Utilization and Element Cycling Functions of Hydrothermarchaeota in Hydrothermal Sediment.</title>
        <authorList>
            <person name="Zhou Z."/>
            <person name="Liu Y."/>
            <person name="Xu W."/>
            <person name="Pan J."/>
            <person name="Luo Z.H."/>
            <person name="Li M."/>
        </authorList>
    </citation>
    <scope>NUCLEOTIDE SEQUENCE [LARGE SCALE GENOMIC DNA]</scope>
    <source>
        <strain evidence="4">SpSt-26</strain>
    </source>
</reference>